<name>A0AAJ1R846_9LACO</name>
<dbReference type="PANTHER" id="PTHR41299">
    <property type="entry name" value="THIAMINE PYROPHOSPHOKINASE"/>
    <property type="match status" value="1"/>
</dbReference>
<dbReference type="GO" id="GO:0006772">
    <property type="term" value="P:thiamine metabolic process"/>
    <property type="evidence" value="ECO:0007669"/>
    <property type="project" value="UniProtKB-UniRule"/>
</dbReference>
<evidence type="ECO:0000256" key="2">
    <source>
        <dbReference type="ARBA" id="ARBA00022741"/>
    </source>
</evidence>
<dbReference type="InterPro" id="IPR053149">
    <property type="entry name" value="TPK"/>
</dbReference>
<evidence type="ECO:0000313" key="8">
    <source>
        <dbReference type="Proteomes" id="UP001167919"/>
    </source>
</evidence>
<keyword evidence="1 7" id="KW-0808">Transferase</keyword>
<dbReference type="GO" id="GO:0030975">
    <property type="term" value="F:thiamine binding"/>
    <property type="evidence" value="ECO:0007669"/>
    <property type="project" value="InterPro"/>
</dbReference>
<evidence type="ECO:0000256" key="4">
    <source>
        <dbReference type="ARBA" id="ARBA00022840"/>
    </source>
</evidence>
<dbReference type="GO" id="GO:0004788">
    <property type="term" value="F:thiamine diphosphokinase activity"/>
    <property type="evidence" value="ECO:0007669"/>
    <property type="project" value="UniProtKB-UniRule"/>
</dbReference>
<dbReference type="GO" id="GO:0005524">
    <property type="term" value="F:ATP binding"/>
    <property type="evidence" value="ECO:0007669"/>
    <property type="project" value="UniProtKB-KW"/>
</dbReference>
<evidence type="ECO:0000256" key="5">
    <source>
        <dbReference type="NCBIfam" id="TIGR01378"/>
    </source>
</evidence>
<evidence type="ECO:0000259" key="6">
    <source>
        <dbReference type="SMART" id="SM00983"/>
    </source>
</evidence>
<dbReference type="Pfam" id="PF04263">
    <property type="entry name" value="TPK_catalytic"/>
    <property type="match status" value="1"/>
</dbReference>
<keyword evidence="4" id="KW-0067">ATP-binding</keyword>
<dbReference type="GO" id="GO:0009229">
    <property type="term" value="P:thiamine diphosphate biosynthetic process"/>
    <property type="evidence" value="ECO:0007669"/>
    <property type="project" value="InterPro"/>
</dbReference>
<dbReference type="Gene3D" id="3.40.50.10240">
    <property type="entry name" value="Thiamin pyrophosphokinase, catalytic domain"/>
    <property type="match status" value="1"/>
</dbReference>
<dbReference type="Proteomes" id="UP001167919">
    <property type="component" value="Unassembled WGS sequence"/>
</dbReference>
<protein>
    <recommendedName>
        <fullName evidence="5">Thiamine diphosphokinase</fullName>
        <ecNumber evidence="5">2.7.6.2</ecNumber>
    </recommendedName>
</protein>
<dbReference type="NCBIfam" id="TIGR01378">
    <property type="entry name" value="thi_PPkinase"/>
    <property type="match status" value="1"/>
</dbReference>
<proteinExistence type="predicted"/>
<dbReference type="Pfam" id="PF04265">
    <property type="entry name" value="TPK_B1_binding"/>
    <property type="match status" value="1"/>
</dbReference>
<evidence type="ECO:0000256" key="1">
    <source>
        <dbReference type="ARBA" id="ARBA00022679"/>
    </source>
</evidence>
<dbReference type="InterPro" id="IPR006282">
    <property type="entry name" value="Thi_PPkinase"/>
</dbReference>
<dbReference type="EMBL" id="SDWY01000001">
    <property type="protein sequence ID" value="MDN6899491.1"/>
    <property type="molecule type" value="Genomic_DNA"/>
</dbReference>
<dbReference type="RefSeq" id="WP_301710813.1">
    <property type="nucleotide sequence ID" value="NZ_SDWY01000001.1"/>
</dbReference>
<feature type="domain" description="Thiamin pyrophosphokinase thiamin-binding" evidence="6">
    <location>
        <begin position="151"/>
        <end position="216"/>
    </location>
</feature>
<accession>A0AAJ1R846</accession>
<evidence type="ECO:0000256" key="3">
    <source>
        <dbReference type="ARBA" id="ARBA00022777"/>
    </source>
</evidence>
<keyword evidence="2" id="KW-0547">Nucleotide-binding</keyword>
<sequence>MRSINILAGGPRENLPKNFSDFLHSDSDWIGVDAGAFYLLTHGVEHITAIGDFDSLTASELAFVKSKVDPKNFFQAKPEKDYTDTELSLLWVEKHFDLSKYDAINLFAMTGQRLDHELNNLLNLFEAQYTNILRRIKFYDLTNIVEFFAAGNYLLSNKFHKKYLGLITLNDISHFSIKGAKYELSDFSSKIARAFASNEFLSDAEVEISFETGNVIAIYS</sequence>
<dbReference type="AlphaFoldDB" id="A0AAJ1R846"/>
<dbReference type="SUPFAM" id="SSF63999">
    <property type="entry name" value="Thiamin pyrophosphokinase, catalytic domain"/>
    <property type="match status" value="1"/>
</dbReference>
<dbReference type="InterPro" id="IPR036759">
    <property type="entry name" value="TPK_catalytic_sf"/>
</dbReference>
<dbReference type="GO" id="GO:0016301">
    <property type="term" value="F:kinase activity"/>
    <property type="evidence" value="ECO:0007669"/>
    <property type="project" value="UniProtKB-KW"/>
</dbReference>
<dbReference type="PANTHER" id="PTHR41299:SF1">
    <property type="entry name" value="THIAMINE PYROPHOSPHOKINASE"/>
    <property type="match status" value="1"/>
</dbReference>
<dbReference type="CDD" id="cd07995">
    <property type="entry name" value="TPK"/>
    <property type="match status" value="1"/>
</dbReference>
<dbReference type="InterPro" id="IPR007371">
    <property type="entry name" value="TPK_catalytic"/>
</dbReference>
<comment type="caution">
    <text evidence="7">The sequence shown here is derived from an EMBL/GenBank/DDBJ whole genome shotgun (WGS) entry which is preliminary data.</text>
</comment>
<keyword evidence="3" id="KW-0418">Kinase</keyword>
<evidence type="ECO:0000313" key="7">
    <source>
        <dbReference type="EMBL" id="MDN6899491.1"/>
    </source>
</evidence>
<dbReference type="InterPro" id="IPR007373">
    <property type="entry name" value="Thiamin_PyroPKinase_B1-bd"/>
</dbReference>
<gene>
    <name evidence="7" type="ORF">EVC35_00510</name>
</gene>
<organism evidence="7 8">
    <name type="scientific">Oenococcus sicerae</name>
    <dbReference type="NCBI Taxonomy" id="2203724"/>
    <lineage>
        <taxon>Bacteria</taxon>
        <taxon>Bacillati</taxon>
        <taxon>Bacillota</taxon>
        <taxon>Bacilli</taxon>
        <taxon>Lactobacillales</taxon>
        <taxon>Lactobacillaceae</taxon>
        <taxon>Oenococcus</taxon>
    </lineage>
</organism>
<reference evidence="7" key="1">
    <citation type="submission" date="2019-01" db="EMBL/GenBank/DDBJ databases">
        <title>Oenococcus sicerae UCMA17102.</title>
        <authorList>
            <person name="Cousin F.J."/>
            <person name="Le Guellec R."/>
            <person name="Cretenet M."/>
        </authorList>
    </citation>
    <scope>NUCLEOTIDE SEQUENCE</scope>
    <source>
        <strain evidence="7">UCMA17102</strain>
    </source>
</reference>
<dbReference type="SMART" id="SM00983">
    <property type="entry name" value="TPK_B1_binding"/>
    <property type="match status" value="1"/>
</dbReference>
<dbReference type="EC" id="2.7.6.2" evidence="5"/>